<evidence type="ECO:0000256" key="1">
    <source>
        <dbReference type="ARBA" id="ARBA00004417"/>
    </source>
</evidence>
<evidence type="ECO:0000256" key="13">
    <source>
        <dbReference type="ARBA" id="ARBA00023798"/>
    </source>
</evidence>
<evidence type="ECO:0000256" key="6">
    <source>
        <dbReference type="ARBA" id="ARBA00022475"/>
    </source>
</evidence>
<feature type="transmembrane region" description="Helical" evidence="15">
    <location>
        <begin position="595"/>
        <end position="614"/>
    </location>
</feature>
<dbReference type="Gene3D" id="3.40.50.300">
    <property type="entry name" value="P-loop containing nucleotide triphosphate hydrolases"/>
    <property type="match status" value="2"/>
</dbReference>
<dbReference type="PANTHER" id="PTHR43790:SF2">
    <property type="entry name" value="AUTOINDUCER 2 IMPORT ATP-BINDING PROTEIN LSRA"/>
    <property type="match status" value="1"/>
</dbReference>
<feature type="transmembrane region" description="Helical" evidence="15">
    <location>
        <begin position="543"/>
        <end position="564"/>
    </location>
</feature>
<feature type="transmembrane region" description="Helical" evidence="15">
    <location>
        <begin position="796"/>
        <end position="815"/>
    </location>
</feature>
<dbReference type="GO" id="GO:0022857">
    <property type="term" value="F:transmembrane transporter activity"/>
    <property type="evidence" value="ECO:0007669"/>
    <property type="project" value="InterPro"/>
</dbReference>
<dbReference type="EC" id="7.6.2.13" evidence="13"/>
<dbReference type="GO" id="GO:0005524">
    <property type="term" value="F:ATP binding"/>
    <property type="evidence" value="ECO:0007669"/>
    <property type="project" value="UniProtKB-KW"/>
</dbReference>
<sequence>MPADTPRALRVQGIHKSYPGVHALKGVSLDVRAGEVHAVVGENGAGKSTLMAVISGSQAADAGTVEVGGVPLDRPSPVAARALGLVIAHQRPALAPDLTVVENMTLAAPEARPGDRVAWCREALVAVRATVSPHDRVCDLTVAQRQLVELAKAYVAAPRLLILDEPTEPLSATEIDSLFAWVERLAADGVGVIYISHRIPEIRRIADRVTVLRDGTVAGSWALSEISDDEIVHQVVGRPVEAALAGKPQRATDGRPVLAVEGFSSDGFADVSLSVRAGEIVGLAGVEGNGQRELLHALAGVTPSRQAVAVDGAEVKIRDVRAARRHGIVYLPADRHTDGLFMPLSVRENLALPTLGERRRGGLVRRGAERDAVMRQVERLDVRAASAETAVATLSGGNQQKVLIGAALMAEPRVFLLEDPTQGVDVGARAEIYRSLRALAADGAGVLIVSSDPIELEGLCDRVLVFARGRVVAELRDEQVSEHEIAHAALMAGEAREAGGGHGARARFLRGDHFPGLVLLTIIGSLGAFVASRNELYLSGQNVRTTLALLAALMFISLGQLLVVQSGGFDLSVGPLSGLLVVVGSFFFVEPLGAAALVLGLLAVAAVALGAGLLNGTMAGPGGISPIVTTLVTYIVFQGCSLLLRPTPGGTYDIGFGNALTAAVGPLPLSFAAAVAAGIALEWWLRRRRSGMALRAVGSDADVARRLGLSPGRVRLYAYLGCAGLTLCGALVLAGQVGIGDPNLGMEYTLMSITAVVLGGASVFGGRGSFLGAMLGALLIVQVMNATTFLGLDNAWQRWLVGLMTLLGAGVYSRLRSTRVRS</sequence>
<feature type="transmembrane region" description="Helical" evidence="15">
    <location>
        <begin position="745"/>
        <end position="764"/>
    </location>
</feature>
<evidence type="ECO:0000256" key="4">
    <source>
        <dbReference type="ARBA" id="ARBA00011262"/>
    </source>
</evidence>
<comment type="similarity">
    <text evidence="3">Belongs to the ABC transporter superfamily. AI-2 autoinducer porter (TC 3.A.1.2.8) family.</text>
</comment>
<evidence type="ECO:0000256" key="9">
    <source>
        <dbReference type="ARBA" id="ARBA00022840"/>
    </source>
</evidence>
<keyword evidence="10 15" id="KW-1133">Transmembrane helix</keyword>
<feature type="transmembrane region" description="Helical" evidence="15">
    <location>
        <begin position="664"/>
        <end position="685"/>
    </location>
</feature>
<keyword evidence="6" id="KW-1003">Cell membrane</keyword>
<dbReference type="GO" id="GO:0005886">
    <property type="term" value="C:plasma membrane"/>
    <property type="evidence" value="ECO:0007669"/>
    <property type="project" value="UniProtKB-SubCell"/>
</dbReference>
<protein>
    <recommendedName>
        <fullName evidence="5">Autoinducer 2 import ATP-binding protein LsrA</fullName>
        <ecNumber evidence="13">7.6.2.13</ecNumber>
    </recommendedName>
</protein>
<dbReference type="InterPro" id="IPR003593">
    <property type="entry name" value="AAA+_ATPase"/>
</dbReference>
<keyword evidence="9 17" id="KW-0067">ATP-binding</keyword>
<dbReference type="CDD" id="cd06579">
    <property type="entry name" value="TM_PBP1_transp_AraH_like"/>
    <property type="match status" value="1"/>
</dbReference>
<dbReference type="PROSITE" id="PS00211">
    <property type="entry name" value="ABC_TRANSPORTER_1"/>
    <property type="match status" value="1"/>
</dbReference>
<gene>
    <name evidence="17" type="ORF">IW256_000112</name>
</gene>
<dbReference type="EMBL" id="JADOUA010000001">
    <property type="protein sequence ID" value="MBG6085999.1"/>
    <property type="molecule type" value="Genomic_DNA"/>
</dbReference>
<evidence type="ECO:0000256" key="12">
    <source>
        <dbReference type="ARBA" id="ARBA00023747"/>
    </source>
</evidence>
<evidence type="ECO:0000259" key="16">
    <source>
        <dbReference type="PROSITE" id="PS50893"/>
    </source>
</evidence>
<dbReference type="GO" id="GO:0016887">
    <property type="term" value="F:ATP hydrolysis activity"/>
    <property type="evidence" value="ECO:0007669"/>
    <property type="project" value="InterPro"/>
</dbReference>
<feature type="transmembrane region" description="Helical" evidence="15">
    <location>
        <begin position="626"/>
        <end position="644"/>
    </location>
</feature>
<accession>A0A931GN28</accession>
<dbReference type="Pfam" id="PF02653">
    <property type="entry name" value="BPD_transp_2"/>
    <property type="match status" value="1"/>
</dbReference>
<keyword evidence="11 15" id="KW-0472">Membrane</keyword>
<evidence type="ECO:0000256" key="8">
    <source>
        <dbReference type="ARBA" id="ARBA00022741"/>
    </source>
</evidence>
<feature type="transmembrane region" description="Helical" evidence="15">
    <location>
        <begin position="771"/>
        <end position="790"/>
    </location>
</feature>
<comment type="function">
    <text evidence="12">Part of the ABC transporter complex LsrABCD involved in autoinducer 2 (AI-2) import. Responsible for energy coupling to the transport system.</text>
</comment>
<evidence type="ECO:0000256" key="11">
    <source>
        <dbReference type="ARBA" id="ARBA00023136"/>
    </source>
</evidence>
<dbReference type="AlphaFoldDB" id="A0A931GN28"/>
<dbReference type="PANTHER" id="PTHR43790">
    <property type="entry name" value="CARBOHYDRATE TRANSPORT ATP-BINDING PROTEIN MG119-RELATED"/>
    <property type="match status" value="1"/>
</dbReference>
<proteinExistence type="inferred from homology"/>
<keyword evidence="7 15" id="KW-0812">Transmembrane</keyword>
<dbReference type="InterPro" id="IPR017871">
    <property type="entry name" value="ABC_transporter-like_CS"/>
</dbReference>
<name>A0A931GN28_9ACTN</name>
<dbReference type="InterPro" id="IPR001851">
    <property type="entry name" value="ABC_transp_permease"/>
</dbReference>
<feature type="transmembrane region" description="Helical" evidence="15">
    <location>
        <begin position="716"/>
        <end position="739"/>
    </location>
</feature>
<dbReference type="SUPFAM" id="SSF52540">
    <property type="entry name" value="P-loop containing nucleoside triphosphate hydrolases"/>
    <property type="match status" value="2"/>
</dbReference>
<evidence type="ECO:0000313" key="18">
    <source>
        <dbReference type="Proteomes" id="UP000614047"/>
    </source>
</evidence>
<dbReference type="CDD" id="cd03216">
    <property type="entry name" value="ABC_Carb_Monos_I"/>
    <property type="match status" value="1"/>
</dbReference>
<organism evidence="17 18">
    <name type="scientific">Actinomadura viridis</name>
    <dbReference type="NCBI Taxonomy" id="58110"/>
    <lineage>
        <taxon>Bacteria</taxon>
        <taxon>Bacillati</taxon>
        <taxon>Actinomycetota</taxon>
        <taxon>Actinomycetes</taxon>
        <taxon>Streptosporangiales</taxon>
        <taxon>Thermomonosporaceae</taxon>
        <taxon>Actinomadura</taxon>
    </lineage>
</organism>
<dbReference type="CDD" id="cd03215">
    <property type="entry name" value="ABC_Carb_Monos_II"/>
    <property type="match status" value="1"/>
</dbReference>
<keyword evidence="18" id="KW-1185">Reference proteome</keyword>
<dbReference type="PROSITE" id="PS50893">
    <property type="entry name" value="ABC_TRANSPORTER_2"/>
    <property type="match status" value="2"/>
</dbReference>
<evidence type="ECO:0000256" key="5">
    <source>
        <dbReference type="ARBA" id="ARBA00019459"/>
    </source>
</evidence>
<dbReference type="SMART" id="SM00382">
    <property type="entry name" value="AAA"/>
    <property type="match status" value="2"/>
</dbReference>
<reference evidence="17" key="1">
    <citation type="submission" date="2020-11" db="EMBL/GenBank/DDBJ databases">
        <title>Sequencing the genomes of 1000 actinobacteria strains.</title>
        <authorList>
            <person name="Klenk H.-P."/>
        </authorList>
    </citation>
    <scope>NUCLEOTIDE SEQUENCE</scope>
    <source>
        <strain evidence="17">DSM 43175</strain>
    </source>
</reference>
<keyword evidence="8" id="KW-0547">Nucleotide-binding</keyword>
<evidence type="ECO:0000256" key="2">
    <source>
        <dbReference type="ARBA" id="ARBA00004651"/>
    </source>
</evidence>
<dbReference type="InterPro" id="IPR003439">
    <property type="entry name" value="ABC_transporter-like_ATP-bd"/>
</dbReference>
<dbReference type="Pfam" id="PF00005">
    <property type="entry name" value="ABC_tran"/>
    <property type="match status" value="2"/>
</dbReference>
<dbReference type="Proteomes" id="UP000614047">
    <property type="component" value="Unassembled WGS sequence"/>
</dbReference>
<dbReference type="RefSeq" id="WP_197009059.1">
    <property type="nucleotide sequence ID" value="NZ_BAABES010000014.1"/>
</dbReference>
<feature type="transmembrane region" description="Helical" evidence="15">
    <location>
        <begin position="514"/>
        <end position="531"/>
    </location>
</feature>
<evidence type="ECO:0000256" key="10">
    <source>
        <dbReference type="ARBA" id="ARBA00022989"/>
    </source>
</evidence>
<evidence type="ECO:0000256" key="7">
    <source>
        <dbReference type="ARBA" id="ARBA00022692"/>
    </source>
</evidence>
<evidence type="ECO:0000256" key="3">
    <source>
        <dbReference type="ARBA" id="ARBA00009404"/>
    </source>
</evidence>
<comment type="catalytic activity">
    <reaction evidence="14">
        <text>ATP + H2O + (2R,4S)-2-methyl-2,3,3,4-tetrahydroxytetrahydrofuran-[AI-2-binding protein]Side 1 = ADP + phosphate + (2R,4S)-2-methyl-2,3,3,4-tetrahydroxytetrahydrofuranSide 2 + [AI-2-binding protein]Side 1.</text>
        <dbReference type="EC" id="7.6.2.13"/>
    </reaction>
</comment>
<feature type="domain" description="ABC transporter" evidence="16">
    <location>
        <begin position="9"/>
        <end position="239"/>
    </location>
</feature>
<comment type="caution">
    <text evidence="17">The sequence shown here is derived from an EMBL/GenBank/DDBJ whole genome shotgun (WGS) entry which is preliminary data.</text>
</comment>
<feature type="domain" description="ABC transporter" evidence="16">
    <location>
        <begin position="252"/>
        <end position="493"/>
    </location>
</feature>
<dbReference type="InterPro" id="IPR027417">
    <property type="entry name" value="P-loop_NTPase"/>
</dbReference>
<evidence type="ECO:0000256" key="15">
    <source>
        <dbReference type="SAM" id="Phobius"/>
    </source>
</evidence>
<evidence type="ECO:0000256" key="14">
    <source>
        <dbReference type="ARBA" id="ARBA00034076"/>
    </source>
</evidence>
<evidence type="ECO:0000313" key="17">
    <source>
        <dbReference type="EMBL" id="MBG6085999.1"/>
    </source>
</evidence>
<dbReference type="InterPro" id="IPR050107">
    <property type="entry name" value="ABC_carbohydrate_import_ATPase"/>
</dbReference>
<comment type="subunit">
    <text evidence="4">The complex is composed of two ATP-binding proteins (LsrA), two transmembrane proteins (LsrC and LsrD) and a solute-binding protein (LsrB).</text>
</comment>
<comment type="subcellular location">
    <subcellularLocation>
        <location evidence="1">Cell inner membrane</location>
        <topology evidence="1">Peripheral membrane protein</topology>
    </subcellularLocation>
    <subcellularLocation>
        <location evidence="2">Cell membrane</location>
        <topology evidence="2">Multi-pass membrane protein</topology>
    </subcellularLocation>
</comment>